<proteinExistence type="inferred from homology"/>
<comment type="similarity">
    <text evidence="3 10">Belongs to the nonaspanin (TM9SF) (TC 9.A.2) family.</text>
</comment>
<evidence type="ECO:0000256" key="7">
    <source>
        <dbReference type="ARBA" id="ARBA00022989"/>
    </source>
</evidence>
<feature type="transmembrane region" description="Helical" evidence="10">
    <location>
        <begin position="424"/>
        <end position="448"/>
    </location>
</feature>
<feature type="transmembrane region" description="Helical" evidence="10">
    <location>
        <begin position="518"/>
        <end position="543"/>
    </location>
</feature>
<keyword evidence="8" id="KW-0333">Golgi apparatus</keyword>
<keyword evidence="4 10" id="KW-0812">Transmembrane</keyword>
<name>A0A438HRC7_VITVI</name>
<comment type="caution">
    <text evidence="11">The sequence shown here is derived from an EMBL/GenBank/DDBJ whole genome shotgun (WGS) entry which is preliminary data.</text>
</comment>
<feature type="transmembrane region" description="Helical" evidence="10">
    <location>
        <begin position="395"/>
        <end position="418"/>
    </location>
</feature>
<evidence type="ECO:0000256" key="10">
    <source>
        <dbReference type="RuleBase" id="RU363079"/>
    </source>
</evidence>
<sequence length="754" mass="85479">MVALTLARSALSLTPYMSKPPGMSVLLLFFTTLGFSFGFVTPLAQDHRYNVGDHVSLFVNKVGPLNNPSEWVKSTRLLANVGKIGETYHYYDLPFCRPDQVIRRKASLGEVLNGDCLTNALYELKFRENKIGETLCQKKLKGDEVAKFRNAVSNDFYFQMYYDDLPLWGFIGKVEDENWTVNENGPKYYLFKHVQFDALYNGNQIIEIRAFSDPNHVVDITEDVDISVKFTYSILWKETSTQFENRMDKYSRASLFPTHQQIRWFSFINSFVIIVLLMGLLTMIFMRHLKNDLRKFSGGDEEEDKEVGWKYIHGDVFRYPPCMSLFCAVLGTGTQLLIQAAFLFVLALLGVLYPYNRGALCTSLVVTYTLTSVVAGYTASSFYNQFVETGWKRSVLLSGTLYLGPLFVMVSILNAVAVSYGATAALPFGTIVVILLIYTFFTIPLLGLGGVIGYRLRSEFQAPCATKRCPREIPPLAWYRKTPGQMILGGLLPFSAIILELHHLYASLWGYKIWTLPGILFIMFIILVLLTAMLSIGLTYVQLSVEDHEWWWRSLLRGGSTAIFMFGHCIYFYARSRMSGFMQFSFYFGYNACICYAVFLMLAAAEAENQKIIDRPPPISYFQSSRIMREEPITSMLCKPDFQIPKLSLGRIDRPGDDDGDNIDQRGGSVQVQVQVQVQMQDSVRQRLRRHWSEVGGKVLIPDKWGKEDLLKEWIDYSSFDALLAPNGIGVAREALVAAGRGASTQGLRISSRC</sequence>
<comment type="subcellular location">
    <subcellularLocation>
        <location evidence="1">Endosome membrane</location>
        <topology evidence="1">Multi-pass membrane protein</topology>
    </subcellularLocation>
    <subcellularLocation>
        <location evidence="2">Golgi apparatus membrane</location>
        <topology evidence="2">Multi-pass membrane protein</topology>
    </subcellularLocation>
</comment>
<dbReference type="PANTHER" id="PTHR10766">
    <property type="entry name" value="TRANSMEMBRANE 9 SUPERFAMILY PROTEIN"/>
    <property type="match status" value="1"/>
</dbReference>
<protein>
    <recommendedName>
        <fullName evidence="10">Transmembrane 9 superfamily member</fullName>
    </recommendedName>
</protein>
<keyword evidence="5" id="KW-0732">Signal</keyword>
<dbReference type="Pfam" id="PF02990">
    <property type="entry name" value="EMP70"/>
    <property type="match status" value="1"/>
</dbReference>
<evidence type="ECO:0000256" key="5">
    <source>
        <dbReference type="ARBA" id="ARBA00022729"/>
    </source>
</evidence>
<accession>A0A438HRC7</accession>
<dbReference type="CDD" id="cd22645">
    <property type="entry name" value="BIC1_CID"/>
    <property type="match status" value="1"/>
</dbReference>
<reference evidence="11 12" key="1">
    <citation type="journal article" date="2018" name="PLoS Genet.">
        <title>Population sequencing reveals clonal diversity and ancestral inbreeding in the grapevine cultivar Chardonnay.</title>
        <authorList>
            <person name="Roach M.J."/>
            <person name="Johnson D.L."/>
            <person name="Bohlmann J."/>
            <person name="van Vuuren H.J."/>
            <person name="Jones S.J."/>
            <person name="Pretorius I.S."/>
            <person name="Schmidt S.A."/>
            <person name="Borneman A.R."/>
        </authorList>
    </citation>
    <scope>NUCLEOTIDE SEQUENCE [LARGE SCALE GENOMIC DNA]</scope>
    <source>
        <strain evidence="12">cv. Chardonnay</strain>
        <tissue evidence="11">Leaf</tissue>
    </source>
</reference>
<feature type="transmembrane region" description="Helical" evidence="10">
    <location>
        <begin position="586"/>
        <end position="605"/>
    </location>
</feature>
<keyword evidence="9 10" id="KW-0472">Membrane</keyword>
<evidence type="ECO:0000256" key="4">
    <source>
        <dbReference type="ARBA" id="ARBA00022692"/>
    </source>
</evidence>
<feature type="transmembrane region" description="Helical" evidence="10">
    <location>
        <begin position="325"/>
        <end position="353"/>
    </location>
</feature>
<feature type="transmembrane region" description="Helical" evidence="10">
    <location>
        <begin position="486"/>
        <end position="506"/>
    </location>
</feature>
<evidence type="ECO:0000256" key="2">
    <source>
        <dbReference type="ARBA" id="ARBA00004653"/>
    </source>
</evidence>
<organism evidence="11 12">
    <name type="scientific">Vitis vinifera</name>
    <name type="common">Grape</name>
    <dbReference type="NCBI Taxonomy" id="29760"/>
    <lineage>
        <taxon>Eukaryota</taxon>
        <taxon>Viridiplantae</taxon>
        <taxon>Streptophyta</taxon>
        <taxon>Embryophyta</taxon>
        <taxon>Tracheophyta</taxon>
        <taxon>Spermatophyta</taxon>
        <taxon>Magnoliopsida</taxon>
        <taxon>eudicotyledons</taxon>
        <taxon>Gunneridae</taxon>
        <taxon>Pentapetalae</taxon>
        <taxon>rosids</taxon>
        <taxon>Vitales</taxon>
        <taxon>Vitaceae</taxon>
        <taxon>Viteae</taxon>
        <taxon>Vitis</taxon>
    </lineage>
</organism>
<evidence type="ECO:0000256" key="1">
    <source>
        <dbReference type="ARBA" id="ARBA00004337"/>
    </source>
</evidence>
<keyword evidence="6" id="KW-0967">Endosome</keyword>
<dbReference type="InterPro" id="IPR004240">
    <property type="entry name" value="EMP70"/>
</dbReference>
<gene>
    <name evidence="11" type="primary">TMN5_1</name>
    <name evidence="11" type="ORF">CK203_043499</name>
</gene>
<dbReference type="EMBL" id="QGNW01000188">
    <property type="protein sequence ID" value="RVW86999.1"/>
    <property type="molecule type" value="Genomic_DNA"/>
</dbReference>
<keyword evidence="7 10" id="KW-1133">Transmembrane helix</keyword>
<evidence type="ECO:0000256" key="3">
    <source>
        <dbReference type="ARBA" id="ARBA00005227"/>
    </source>
</evidence>
<dbReference type="PANTHER" id="PTHR10766:SF119">
    <property type="entry name" value="TRANSMEMBRANE 9 SUPERFAMILY MEMBER 5"/>
    <property type="match status" value="1"/>
</dbReference>
<evidence type="ECO:0000256" key="6">
    <source>
        <dbReference type="ARBA" id="ARBA00022753"/>
    </source>
</evidence>
<evidence type="ECO:0000313" key="12">
    <source>
        <dbReference type="Proteomes" id="UP000288805"/>
    </source>
</evidence>
<dbReference type="GO" id="GO:0000139">
    <property type="term" value="C:Golgi membrane"/>
    <property type="evidence" value="ECO:0007669"/>
    <property type="project" value="UniProtKB-SubCell"/>
</dbReference>
<feature type="transmembrane region" description="Helical" evidence="10">
    <location>
        <begin position="365"/>
        <end position="383"/>
    </location>
</feature>
<dbReference type="AlphaFoldDB" id="A0A438HRC7"/>
<feature type="transmembrane region" description="Helical" evidence="10">
    <location>
        <begin position="555"/>
        <end position="574"/>
    </location>
</feature>
<feature type="transmembrane region" description="Helical" evidence="10">
    <location>
        <begin position="264"/>
        <end position="286"/>
    </location>
</feature>
<evidence type="ECO:0000313" key="11">
    <source>
        <dbReference type="EMBL" id="RVW86999.1"/>
    </source>
</evidence>
<dbReference type="GO" id="GO:0010008">
    <property type="term" value="C:endosome membrane"/>
    <property type="evidence" value="ECO:0007669"/>
    <property type="project" value="UniProtKB-SubCell"/>
</dbReference>
<evidence type="ECO:0000256" key="9">
    <source>
        <dbReference type="ARBA" id="ARBA00023136"/>
    </source>
</evidence>
<evidence type="ECO:0000256" key="8">
    <source>
        <dbReference type="ARBA" id="ARBA00023034"/>
    </source>
</evidence>
<dbReference type="Proteomes" id="UP000288805">
    <property type="component" value="Unassembled WGS sequence"/>
</dbReference>